<evidence type="ECO:0000256" key="2">
    <source>
        <dbReference type="ARBA" id="ARBA00017562"/>
    </source>
</evidence>
<gene>
    <name evidence="10" type="ORF">RU96_GL002415</name>
</gene>
<dbReference type="InterPro" id="IPR001249">
    <property type="entry name" value="AcCoA_biotinCC"/>
</dbReference>
<dbReference type="Pfam" id="PF00364">
    <property type="entry name" value="Biotin_lipoyl"/>
    <property type="match status" value="1"/>
</dbReference>
<evidence type="ECO:0000256" key="7">
    <source>
        <dbReference type="ARBA" id="ARBA00023267"/>
    </source>
</evidence>
<comment type="pathway">
    <text evidence="1 8">Lipid metabolism; fatty acid biosynthesis.</text>
</comment>
<sequence length="165" mass="18303">MNINEIKDLLAQFDQSTLTEFDLKDNNFELYFNKNQQVRGEKAATGEVVSTQPIPTQAPSFRLDNESLEDSSIKSSPVSITEQKVAGKEIVSPLVGVCYLKSAPDQPVFKNVGDHVEKGEVLCIIEAMKVMNEIISDVTGEVVEILVENEQVVEFNQPLFVVKEG</sequence>
<evidence type="ECO:0000256" key="6">
    <source>
        <dbReference type="ARBA" id="ARBA00023160"/>
    </source>
</evidence>
<dbReference type="PRINTS" id="PR01071">
    <property type="entry name" value="ACOABIOTINCC"/>
</dbReference>
<dbReference type="GO" id="GO:0003989">
    <property type="term" value="F:acetyl-CoA carboxylase activity"/>
    <property type="evidence" value="ECO:0007669"/>
    <property type="project" value="InterPro"/>
</dbReference>
<evidence type="ECO:0000256" key="1">
    <source>
        <dbReference type="ARBA" id="ARBA00005194"/>
    </source>
</evidence>
<keyword evidence="4 8" id="KW-0276">Fatty acid metabolism</keyword>
<dbReference type="EMBL" id="JXKG01000008">
    <property type="protein sequence ID" value="OJG15364.1"/>
    <property type="molecule type" value="Genomic_DNA"/>
</dbReference>
<dbReference type="InterPro" id="IPR011053">
    <property type="entry name" value="Single_hybrid_motif"/>
</dbReference>
<organism evidence="10 11">
    <name type="scientific">Enterococcus canintestini</name>
    <dbReference type="NCBI Taxonomy" id="317010"/>
    <lineage>
        <taxon>Bacteria</taxon>
        <taxon>Bacillati</taxon>
        <taxon>Bacillota</taxon>
        <taxon>Bacilli</taxon>
        <taxon>Lactobacillales</taxon>
        <taxon>Enterococcaceae</taxon>
        <taxon>Enterococcus</taxon>
    </lineage>
</organism>
<dbReference type="SUPFAM" id="SSF51230">
    <property type="entry name" value="Single hybrid motif"/>
    <property type="match status" value="1"/>
</dbReference>
<evidence type="ECO:0000256" key="4">
    <source>
        <dbReference type="ARBA" id="ARBA00022832"/>
    </source>
</evidence>
<dbReference type="STRING" id="317010.RU96_GL002415"/>
<dbReference type="PANTHER" id="PTHR45266:SF3">
    <property type="entry name" value="OXALOACETATE DECARBOXYLASE ALPHA CHAIN"/>
    <property type="match status" value="1"/>
</dbReference>
<feature type="domain" description="Lipoyl-binding" evidence="9">
    <location>
        <begin position="87"/>
        <end position="163"/>
    </location>
</feature>
<name>A0A1L8R6I6_9ENTE</name>
<evidence type="ECO:0000259" key="9">
    <source>
        <dbReference type="PROSITE" id="PS50968"/>
    </source>
</evidence>
<accession>A0A1L8R6I6</accession>
<dbReference type="PANTHER" id="PTHR45266">
    <property type="entry name" value="OXALOACETATE DECARBOXYLASE ALPHA CHAIN"/>
    <property type="match status" value="1"/>
</dbReference>
<proteinExistence type="predicted"/>
<comment type="function">
    <text evidence="8">This protein is a component of the acetyl coenzyme A carboxylase complex; first, biotin carboxylase catalyzes the carboxylation of the carrier protein and then the transcarboxylase transfers the carboxyl group to form malonyl-CoA.</text>
</comment>
<keyword evidence="3 8" id="KW-0444">Lipid biosynthesis</keyword>
<keyword evidence="5 8" id="KW-0443">Lipid metabolism</keyword>
<dbReference type="PROSITE" id="PS00188">
    <property type="entry name" value="BIOTIN"/>
    <property type="match status" value="1"/>
</dbReference>
<dbReference type="CDD" id="cd06850">
    <property type="entry name" value="biotinyl_domain"/>
    <property type="match status" value="1"/>
</dbReference>
<dbReference type="Proteomes" id="UP000182835">
    <property type="component" value="Unassembled WGS sequence"/>
</dbReference>
<protein>
    <recommendedName>
        <fullName evidence="2 8">Biotin carboxyl carrier protein of acetyl-CoA carboxylase</fullName>
    </recommendedName>
</protein>
<dbReference type="OrthoDB" id="9811735at2"/>
<dbReference type="GO" id="GO:0006633">
    <property type="term" value="P:fatty acid biosynthetic process"/>
    <property type="evidence" value="ECO:0007669"/>
    <property type="project" value="UniProtKB-UniPathway"/>
</dbReference>
<keyword evidence="7 8" id="KW-0092">Biotin</keyword>
<dbReference type="InterPro" id="IPR050709">
    <property type="entry name" value="Biotin_Carboxyl_Carrier/Decarb"/>
</dbReference>
<evidence type="ECO:0000313" key="10">
    <source>
        <dbReference type="EMBL" id="OJG15364.1"/>
    </source>
</evidence>
<dbReference type="InterPro" id="IPR000089">
    <property type="entry name" value="Biotin_lipoyl"/>
</dbReference>
<dbReference type="NCBIfam" id="TIGR00531">
    <property type="entry name" value="BCCP"/>
    <property type="match status" value="1"/>
</dbReference>
<evidence type="ECO:0000256" key="3">
    <source>
        <dbReference type="ARBA" id="ARBA00022516"/>
    </source>
</evidence>
<comment type="caution">
    <text evidence="10">The sequence shown here is derived from an EMBL/GenBank/DDBJ whole genome shotgun (WGS) entry which is preliminary data.</text>
</comment>
<keyword evidence="6 8" id="KW-0275">Fatty acid biosynthesis</keyword>
<dbReference type="AlphaFoldDB" id="A0A1L8R6I6"/>
<reference evidence="10 11" key="1">
    <citation type="submission" date="2014-12" db="EMBL/GenBank/DDBJ databases">
        <title>Draft genome sequences of 29 type strains of Enterococci.</title>
        <authorList>
            <person name="Zhong Z."/>
            <person name="Sun Z."/>
            <person name="Liu W."/>
            <person name="Zhang W."/>
            <person name="Zhang H."/>
        </authorList>
    </citation>
    <scope>NUCLEOTIDE SEQUENCE [LARGE SCALE GENOMIC DNA]</scope>
    <source>
        <strain evidence="10 11">DSM 21207</strain>
    </source>
</reference>
<evidence type="ECO:0000313" key="11">
    <source>
        <dbReference type="Proteomes" id="UP000182835"/>
    </source>
</evidence>
<dbReference type="PROSITE" id="PS50968">
    <property type="entry name" value="BIOTINYL_LIPOYL"/>
    <property type="match status" value="1"/>
</dbReference>
<evidence type="ECO:0000256" key="8">
    <source>
        <dbReference type="RuleBase" id="RU364072"/>
    </source>
</evidence>
<dbReference type="Gene3D" id="2.40.50.100">
    <property type="match status" value="1"/>
</dbReference>
<dbReference type="InterPro" id="IPR001882">
    <property type="entry name" value="Biotin_BS"/>
</dbReference>
<dbReference type="RefSeq" id="WP_071864746.1">
    <property type="nucleotide sequence ID" value="NZ_JBHLVQ010000012.1"/>
</dbReference>
<dbReference type="GO" id="GO:0009317">
    <property type="term" value="C:acetyl-CoA carboxylase complex"/>
    <property type="evidence" value="ECO:0007669"/>
    <property type="project" value="InterPro"/>
</dbReference>
<evidence type="ECO:0000256" key="5">
    <source>
        <dbReference type="ARBA" id="ARBA00023098"/>
    </source>
</evidence>
<dbReference type="UniPathway" id="UPA00094"/>